<dbReference type="SMART" id="SM00342">
    <property type="entry name" value="HTH_ARAC"/>
    <property type="match status" value="1"/>
</dbReference>
<evidence type="ECO:0000256" key="3">
    <source>
        <dbReference type="ARBA" id="ARBA00023163"/>
    </source>
</evidence>
<feature type="domain" description="HTH araC/xylS-type" evidence="4">
    <location>
        <begin position="183"/>
        <end position="280"/>
    </location>
</feature>
<evidence type="ECO:0000256" key="2">
    <source>
        <dbReference type="ARBA" id="ARBA00023125"/>
    </source>
</evidence>
<dbReference type="InterPro" id="IPR009057">
    <property type="entry name" value="Homeodomain-like_sf"/>
</dbReference>
<dbReference type="InterPro" id="IPR011051">
    <property type="entry name" value="RmlC_Cupin_sf"/>
</dbReference>
<dbReference type="Proteomes" id="UP001598114">
    <property type="component" value="Unassembled WGS sequence"/>
</dbReference>
<dbReference type="Pfam" id="PF12833">
    <property type="entry name" value="HTH_18"/>
    <property type="match status" value="1"/>
</dbReference>
<dbReference type="InterPro" id="IPR018060">
    <property type="entry name" value="HTH_AraC"/>
</dbReference>
<dbReference type="SUPFAM" id="SSF46689">
    <property type="entry name" value="Homeodomain-like"/>
    <property type="match status" value="1"/>
</dbReference>
<keyword evidence="3" id="KW-0804">Transcription</keyword>
<evidence type="ECO:0000313" key="5">
    <source>
        <dbReference type="EMBL" id="MFD3274678.1"/>
    </source>
</evidence>
<dbReference type="Gene3D" id="1.10.10.60">
    <property type="entry name" value="Homeodomain-like"/>
    <property type="match status" value="2"/>
</dbReference>
<sequence>MSMKLKLEQIQPDSESSFRLLLTPQLNEVFYWHFHPEIELVYVEAERGIRHIGDHVSTYYGSDLALIGSNIPHLNFDYGAKTRVETVVIQFPPDYFQVRMGQVPEMQKVRALMERANSGLAFDGETKRLVGERMKLIPTLSRFDQFVELLHIFQLLAESETAISLRVRPIASQQVLKQQERMARVYQYVEKHFQDKINTELIAEELSLTVPAFCRYIKKTTLLTYTDFVNQYRINYSKQLLLQDKPISICCYESGFENLSYFNRVFKKQLGMSPSQFKKQGRLDH</sequence>
<dbReference type="EMBL" id="JBBKYA010000001">
    <property type="protein sequence ID" value="MFD3274678.1"/>
    <property type="molecule type" value="Genomic_DNA"/>
</dbReference>
<gene>
    <name evidence="5" type="ORF">SKC38_00380</name>
</gene>
<dbReference type="SUPFAM" id="SSF51182">
    <property type="entry name" value="RmlC-like cupins"/>
    <property type="match status" value="1"/>
</dbReference>
<accession>A0ABW6CUR5</accession>
<evidence type="ECO:0000313" key="6">
    <source>
        <dbReference type="Proteomes" id="UP001598114"/>
    </source>
</evidence>
<protein>
    <submittedName>
        <fullName evidence="5">AraC family transcriptional regulator</fullName>
    </submittedName>
</protein>
<keyword evidence="6" id="KW-1185">Reference proteome</keyword>
<proteinExistence type="predicted"/>
<reference evidence="5 6" key="1">
    <citation type="submission" date="2024-03" db="EMBL/GenBank/DDBJ databases">
        <title>Aquirufa genome sequencing.</title>
        <authorList>
            <person name="Pitt A."/>
            <person name="Hahn M.W."/>
        </authorList>
    </citation>
    <scope>NUCLEOTIDE SEQUENCE [LARGE SCALE GENOMIC DNA]</scope>
    <source>
        <strain evidence="5 6">PLAD-142S6K</strain>
    </source>
</reference>
<organism evidence="5 6">
    <name type="scientific">Aquirufa echingensis</name>
    <dbReference type="NCBI Taxonomy" id="3096516"/>
    <lineage>
        <taxon>Bacteria</taxon>
        <taxon>Pseudomonadati</taxon>
        <taxon>Bacteroidota</taxon>
        <taxon>Cytophagia</taxon>
        <taxon>Cytophagales</taxon>
        <taxon>Flectobacillaceae</taxon>
        <taxon>Aquirufa</taxon>
    </lineage>
</organism>
<dbReference type="PROSITE" id="PS01124">
    <property type="entry name" value="HTH_ARAC_FAMILY_2"/>
    <property type="match status" value="1"/>
</dbReference>
<evidence type="ECO:0000259" key="4">
    <source>
        <dbReference type="PROSITE" id="PS01124"/>
    </source>
</evidence>
<keyword evidence="2" id="KW-0238">DNA-binding</keyword>
<keyword evidence="1" id="KW-0805">Transcription regulation</keyword>
<name>A0ABW6CUR5_9BACT</name>
<dbReference type="PANTHER" id="PTHR43280">
    <property type="entry name" value="ARAC-FAMILY TRANSCRIPTIONAL REGULATOR"/>
    <property type="match status" value="1"/>
</dbReference>
<dbReference type="PANTHER" id="PTHR43280:SF27">
    <property type="entry name" value="TRANSCRIPTIONAL REGULATOR MTLR"/>
    <property type="match status" value="1"/>
</dbReference>
<comment type="caution">
    <text evidence="5">The sequence shown here is derived from an EMBL/GenBank/DDBJ whole genome shotgun (WGS) entry which is preliminary data.</text>
</comment>
<evidence type="ECO:0000256" key="1">
    <source>
        <dbReference type="ARBA" id="ARBA00023015"/>
    </source>
</evidence>
<dbReference type="RefSeq" id="WP_377974126.1">
    <property type="nucleotide sequence ID" value="NZ_JBBKYA010000001.1"/>
</dbReference>